<keyword evidence="2" id="KW-0175">Coiled coil</keyword>
<dbReference type="EMBL" id="JACRAF010000059">
    <property type="protein sequence ID" value="MBI4923630.1"/>
    <property type="molecule type" value="Genomic_DNA"/>
</dbReference>
<evidence type="ECO:0000256" key="2">
    <source>
        <dbReference type="SAM" id="Coils"/>
    </source>
</evidence>
<evidence type="ECO:0000259" key="3">
    <source>
        <dbReference type="Pfam" id="PF10073"/>
    </source>
</evidence>
<dbReference type="Pfam" id="PF10073">
    <property type="entry name" value="GapR_DNA-bd"/>
    <property type="match status" value="1"/>
</dbReference>
<proteinExistence type="inferred from homology"/>
<feature type="coiled-coil region" evidence="2">
    <location>
        <begin position="15"/>
        <end position="42"/>
    </location>
</feature>
<evidence type="ECO:0000256" key="1">
    <source>
        <dbReference type="HAMAP-Rule" id="MF_00797"/>
    </source>
</evidence>
<gene>
    <name evidence="4" type="ORF">HY834_17960</name>
</gene>
<comment type="caution">
    <text evidence="4">The sequence shown here is derived from an EMBL/GenBank/DDBJ whole genome shotgun (WGS) entry which is preliminary data.</text>
</comment>
<dbReference type="AlphaFoldDB" id="A0A933NZR4"/>
<dbReference type="GO" id="GO:0003677">
    <property type="term" value="F:DNA binding"/>
    <property type="evidence" value="ECO:0007669"/>
    <property type="project" value="InterPro"/>
</dbReference>
<feature type="domain" description="GapR-like DNA-binding" evidence="3">
    <location>
        <begin position="11"/>
        <end position="82"/>
    </location>
</feature>
<sequence>MADTVSSDSVAQDQLRAFIERIERMEEEKKAIADDIKEIYAEAKGNGFDTKVLRKVVAIRKQDHAERLEQEALLDLYMAALGMQAAPRDSDD</sequence>
<dbReference type="NCBIfam" id="NF010247">
    <property type="entry name" value="PRK13694.1"/>
    <property type="match status" value="1"/>
</dbReference>
<reference evidence="4" key="1">
    <citation type="submission" date="2020-07" db="EMBL/GenBank/DDBJ databases">
        <title>Huge and variable diversity of episymbiotic CPR bacteria and DPANN archaea in groundwater ecosystems.</title>
        <authorList>
            <person name="He C.Y."/>
            <person name="Keren R."/>
            <person name="Whittaker M."/>
            <person name="Farag I.F."/>
            <person name="Doudna J."/>
            <person name="Cate J.H.D."/>
            <person name="Banfield J.F."/>
        </authorList>
    </citation>
    <scope>NUCLEOTIDE SEQUENCE</scope>
    <source>
        <strain evidence="4">NC_groundwater_1586_Pr3_B-0.1um_66_15</strain>
    </source>
</reference>
<dbReference type="InterPro" id="IPR046367">
    <property type="entry name" value="GapR-like_DNA-bd"/>
</dbReference>
<comment type="similarity">
    <text evidence="1">Belongs to the UPF0335 family.</text>
</comment>
<accession>A0A933NZR4</accession>
<dbReference type="HAMAP" id="MF_00797">
    <property type="entry name" value="UPF0335"/>
    <property type="match status" value="1"/>
</dbReference>
<dbReference type="Proteomes" id="UP000782610">
    <property type="component" value="Unassembled WGS sequence"/>
</dbReference>
<dbReference type="InterPro" id="IPR018753">
    <property type="entry name" value="GapR-like"/>
</dbReference>
<organism evidence="4 5">
    <name type="scientific">Devosia nanyangense</name>
    <dbReference type="NCBI Taxonomy" id="1228055"/>
    <lineage>
        <taxon>Bacteria</taxon>
        <taxon>Pseudomonadati</taxon>
        <taxon>Pseudomonadota</taxon>
        <taxon>Alphaproteobacteria</taxon>
        <taxon>Hyphomicrobiales</taxon>
        <taxon>Devosiaceae</taxon>
        <taxon>Devosia</taxon>
    </lineage>
</organism>
<name>A0A933NZR4_9HYPH</name>
<evidence type="ECO:0000313" key="5">
    <source>
        <dbReference type="Proteomes" id="UP000782610"/>
    </source>
</evidence>
<evidence type="ECO:0000313" key="4">
    <source>
        <dbReference type="EMBL" id="MBI4923630.1"/>
    </source>
</evidence>
<protein>
    <recommendedName>
        <fullName evidence="1">UPF0335 protein HY834_17960</fullName>
    </recommendedName>
</protein>